<gene>
    <name evidence="1" type="ORF">B0T23DRAFT_396385</name>
</gene>
<dbReference type="EMBL" id="JAULSX010000005">
    <property type="protein sequence ID" value="KAK3490191.1"/>
    <property type="molecule type" value="Genomic_DNA"/>
</dbReference>
<keyword evidence="2" id="KW-1185">Reference proteome</keyword>
<protein>
    <submittedName>
        <fullName evidence="1">Uncharacterized protein</fullName>
    </submittedName>
</protein>
<evidence type="ECO:0000313" key="1">
    <source>
        <dbReference type="EMBL" id="KAK3490191.1"/>
    </source>
</evidence>
<dbReference type="GeneID" id="87875865"/>
<dbReference type="AlphaFoldDB" id="A0AAJ0I508"/>
<organism evidence="1 2">
    <name type="scientific">Neurospora hispaniola</name>
    <dbReference type="NCBI Taxonomy" id="588809"/>
    <lineage>
        <taxon>Eukaryota</taxon>
        <taxon>Fungi</taxon>
        <taxon>Dikarya</taxon>
        <taxon>Ascomycota</taxon>
        <taxon>Pezizomycotina</taxon>
        <taxon>Sordariomycetes</taxon>
        <taxon>Sordariomycetidae</taxon>
        <taxon>Sordariales</taxon>
        <taxon>Sordariaceae</taxon>
        <taxon>Neurospora</taxon>
    </lineage>
</organism>
<dbReference type="Proteomes" id="UP001285908">
    <property type="component" value="Unassembled WGS sequence"/>
</dbReference>
<dbReference type="RefSeq" id="XP_062691374.1">
    <property type="nucleotide sequence ID" value="XM_062838243.1"/>
</dbReference>
<accession>A0AAJ0I508</accession>
<sequence>MDQIRRGPRGVMDSFDSQQGVQRRFTNEAIFVGVKHADNRCSLGTPTPTVLHPMAPKIVQENVARGFEQGSVEDACIRKPRPCYTTCNGARIPRRTRAKHPRGALDISQSCIPPHQGHEIRVTRLWSLIKDSLEAVCKWLVRHTVGSANPHFLESVGGFRRGGCIAGITMEPPLVVTVMPYLNKAISDMPHSVKLQTSDLGVLSSMSTCDAMRQPVEPDGVQEDRLRDVSSPDVCHGRLSTDGHCSSSHQAGTDISPFPSLGVKSALLKANQSYGRTGRVNGTLQKRRTYTSGFWMVMRLSHQYSSCTDGK</sequence>
<name>A0AAJ0I508_9PEZI</name>
<evidence type="ECO:0000313" key="2">
    <source>
        <dbReference type="Proteomes" id="UP001285908"/>
    </source>
</evidence>
<reference evidence="1 2" key="1">
    <citation type="journal article" date="2023" name="Mol. Phylogenet. Evol.">
        <title>Genome-scale phylogeny and comparative genomics of the fungal order Sordariales.</title>
        <authorList>
            <person name="Hensen N."/>
            <person name="Bonometti L."/>
            <person name="Westerberg I."/>
            <person name="Brannstrom I.O."/>
            <person name="Guillou S."/>
            <person name="Cros-Aarteil S."/>
            <person name="Calhoun S."/>
            <person name="Haridas S."/>
            <person name="Kuo A."/>
            <person name="Mondo S."/>
            <person name="Pangilinan J."/>
            <person name="Riley R."/>
            <person name="LaButti K."/>
            <person name="Andreopoulos B."/>
            <person name="Lipzen A."/>
            <person name="Chen C."/>
            <person name="Yan M."/>
            <person name="Daum C."/>
            <person name="Ng V."/>
            <person name="Clum A."/>
            <person name="Steindorff A."/>
            <person name="Ohm R.A."/>
            <person name="Martin F."/>
            <person name="Silar P."/>
            <person name="Natvig D.O."/>
            <person name="Lalanne C."/>
            <person name="Gautier V."/>
            <person name="Ament-Velasquez S.L."/>
            <person name="Kruys A."/>
            <person name="Hutchinson M.I."/>
            <person name="Powell A.J."/>
            <person name="Barry K."/>
            <person name="Miller A.N."/>
            <person name="Grigoriev I.V."/>
            <person name="Debuchy R."/>
            <person name="Gladieux P."/>
            <person name="Hiltunen Thoren M."/>
            <person name="Johannesson H."/>
        </authorList>
    </citation>
    <scope>NUCLEOTIDE SEQUENCE [LARGE SCALE GENOMIC DNA]</scope>
    <source>
        <strain evidence="1 2">FGSC 10403</strain>
    </source>
</reference>
<comment type="caution">
    <text evidence="1">The sequence shown here is derived from an EMBL/GenBank/DDBJ whole genome shotgun (WGS) entry which is preliminary data.</text>
</comment>
<proteinExistence type="predicted"/>